<reference evidence="1" key="2">
    <citation type="journal article" date="2023" name="Microbiol Resour">
        <title>Decontamination and Annotation of the Draft Genome Sequence of the Oomycete Lagenidium giganteum ARSEF 373.</title>
        <authorList>
            <person name="Morgan W.R."/>
            <person name="Tartar A."/>
        </authorList>
    </citation>
    <scope>NUCLEOTIDE SEQUENCE</scope>
    <source>
        <strain evidence="1">ARSEF 373</strain>
    </source>
</reference>
<proteinExistence type="predicted"/>
<name>A0AAV2YPG2_9STRA</name>
<keyword evidence="2" id="KW-1185">Reference proteome</keyword>
<dbReference type="SUPFAM" id="SSF53098">
    <property type="entry name" value="Ribonuclease H-like"/>
    <property type="match status" value="1"/>
</dbReference>
<gene>
    <name evidence="1" type="ORF">N0F65_003453</name>
</gene>
<comment type="caution">
    <text evidence="1">The sequence shown here is derived from an EMBL/GenBank/DDBJ whole genome shotgun (WGS) entry which is preliminary data.</text>
</comment>
<evidence type="ECO:0000313" key="2">
    <source>
        <dbReference type="Proteomes" id="UP001146120"/>
    </source>
</evidence>
<sequence length="266" mass="30247">MDTQLQEQKAPGGEQVRRIKNLELLHEGDRIVVPRSLRQPVKLGKKKHGKLPAMDVNKPWAVVCVDQIGPYTHHESGRKYYAMTTVDPATGWFEIKAISDQSSKTAAHVVGDMVRTRDLDKRTWEEILPSVAFAIRATASTTKQETPVQLVFGRDMIMHAAFVANWDRIRQRKLRQVERGNARENNQHLAHEYRVDDRVLIVKGKTRLTKLEQPTTGPFKIRQVNGNGTVVIQRHGYTETINMRRIVPYRAAVGVNAVSVFENVRG</sequence>
<dbReference type="AlphaFoldDB" id="A0AAV2YPG2"/>
<dbReference type="Gene3D" id="3.30.420.10">
    <property type="entry name" value="Ribonuclease H-like superfamily/Ribonuclease H"/>
    <property type="match status" value="1"/>
</dbReference>
<dbReference type="EMBL" id="DAKRPA010000213">
    <property type="protein sequence ID" value="DAZ95218.1"/>
    <property type="molecule type" value="Genomic_DNA"/>
</dbReference>
<dbReference type="Proteomes" id="UP001146120">
    <property type="component" value="Unassembled WGS sequence"/>
</dbReference>
<protein>
    <submittedName>
        <fullName evidence="1">Uncharacterized protein</fullName>
    </submittedName>
</protein>
<dbReference type="InterPro" id="IPR012337">
    <property type="entry name" value="RNaseH-like_sf"/>
</dbReference>
<evidence type="ECO:0000313" key="1">
    <source>
        <dbReference type="EMBL" id="DAZ95218.1"/>
    </source>
</evidence>
<organism evidence="1 2">
    <name type="scientific">Lagenidium giganteum</name>
    <dbReference type="NCBI Taxonomy" id="4803"/>
    <lineage>
        <taxon>Eukaryota</taxon>
        <taxon>Sar</taxon>
        <taxon>Stramenopiles</taxon>
        <taxon>Oomycota</taxon>
        <taxon>Peronosporomycetes</taxon>
        <taxon>Pythiales</taxon>
        <taxon>Pythiaceae</taxon>
    </lineage>
</organism>
<dbReference type="InterPro" id="IPR036397">
    <property type="entry name" value="RNaseH_sf"/>
</dbReference>
<accession>A0AAV2YPG2</accession>
<dbReference type="GO" id="GO:0003676">
    <property type="term" value="F:nucleic acid binding"/>
    <property type="evidence" value="ECO:0007669"/>
    <property type="project" value="InterPro"/>
</dbReference>
<reference evidence="1" key="1">
    <citation type="submission" date="2022-11" db="EMBL/GenBank/DDBJ databases">
        <authorList>
            <person name="Morgan W.R."/>
            <person name="Tartar A."/>
        </authorList>
    </citation>
    <scope>NUCLEOTIDE SEQUENCE</scope>
    <source>
        <strain evidence="1">ARSEF 373</strain>
    </source>
</reference>